<feature type="compositionally biased region" description="Basic and acidic residues" evidence="1">
    <location>
        <begin position="133"/>
        <end position="150"/>
    </location>
</feature>
<keyword evidence="2" id="KW-0472">Membrane</keyword>
<keyword evidence="2" id="KW-0812">Transmembrane</keyword>
<feature type="transmembrane region" description="Helical" evidence="2">
    <location>
        <begin position="6"/>
        <end position="28"/>
    </location>
</feature>
<dbReference type="Proteomes" id="UP000462015">
    <property type="component" value="Unassembled WGS sequence"/>
</dbReference>
<feature type="compositionally biased region" description="Acidic residues" evidence="1">
    <location>
        <begin position="41"/>
        <end position="50"/>
    </location>
</feature>
<dbReference type="AlphaFoldDB" id="A0A6I1BEG2"/>
<name>A0A6I1BEG2_PHOVU</name>
<feature type="region of interest" description="Disordered" evidence="1">
    <location>
        <begin position="131"/>
        <end position="150"/>
    </location>
</feature>
<dbReference type="EMBL" id="WDAL01000059">
    <property type="protein sequence ID" value="KAB6630498.1"/>
    <property type="molecule type" value="Genomic_DNA"/>
</dbReference>
<feature type="region of interest" description="Disordered" evidence="1">
    <location>
        <begin position="38"/>
        <end position="63"/>
    </location>
</feature>
<gene>
    <name evidence="3" type="ORF">GAY12_20725</name>
</gene>
<evidence type="ECO:0000256" key="2">
    <source>
        <dbReference type="SAM" id="Phobius"/>
    </source>
</evidence>
<organism evidence="3 4">
    <name type="scientific">Phocaeicola vulgatus</name>
    <name type="common">Bacteroides vulgatus</name>
    <dbReference type="NCBI Taxonomy" id="821"/>
    <lineage>
        <taxon>Bacteria</taxon>
        <taxon>Pseudomonadati</taxon>
        <taxon>Bacteroidota</taxon>
        <taxon>Bacteroidia</taxon>
        <taxon>Bacteroidales</taxon>
        <taxon>Bacteroidaceae</taxon>
        <taxon>Phocaeicola</taxon>
    </lineage>
</organism>
<evidence type="ECO:0000256" key="1">
    <source>
        <dbReference type="SAM" id="MobiDB-lite"/>
    </source>
</evidence>
<evidence type="ECO:0000313" key="4">
    <source>
        <dbReference type="Proteomes" id="UP000462015"/>
    </source>
</evidence>
<dbReference type="RefSeq" id="WP_149918968.1">
    <property type="nucleotide sequence ID" value="NZ_JAHYQV010000048.1"/>
</dbReference>
<sequence>MKSYFIFIIVLTVVYAIYYAVIIVQDLYGKKGTDKPKEEVFDLGDPEEEQSVTVTESDTGFHVGDEQYETEVVSAVMPAPQETERAGGTGEAAMEEKLERLKARMEEQMEETTPYLSDAFTDEELYRAMIAKGKTDNRPELEWKPLKDRL</sequence>
<keyword evidence="2" id="KW-1133">Transmembrane helix</keyword>
<proteinExistence type="predicted"/>
<reference evidence="3 4" key="1">
    <citation type="journal article" date="2019" name="Nat. Med.">
        <title>A library of human gut bacterial isolates paired with longitudinal multiomics data enables mechanistic microbiome research.</title>
        <authorList>
            <person name="Poyet M."/>
            <person name="Groussin M."/>
            <person name="Gibbons S.M."/>
            <person name="Avila-Pacheco J."/>
            <person name="Jiang X."/>
            <person name="Kearney S.M."/>
            <person name="Perrotta A.R."/>
            <person name="Berdy B."/>
            <person name="Zhao S."/>
            <person name="Lieberman T.D."/>
            <person name="Swanson P.K."/>
            <person name="Smith M."/>
            <person name="Roesemann S."/>
            <person name="Alexander J.E."/>
            <person name="Rich S.A."/>
            <person name="Livny J."/>
            <person name="Vlamakis H."/>
            <person name="Clish C."/>
            <person name="Bullock K."/>
            <person name="Deik A."/>
            <person name="Scott J."/>
            <person name="Pierce K.A."/>
            <person name="Xavier R.J."/>
            <person name="Alm E.J."/>
        </authorList>
    </citation>
    <scope>NUCLEOTIDE SEQUENCE [LARGE SCALE GENOMIC DNA]</scope>
    <source>
        <strain evidence="3 4">BIOML-A98</strain>
    </source>
</reference>
<protein>
    <submittedName>
        <fullName evidence="3">Uncharacterized protein</fullName>
    </submittedName>
</protein>
<evidence type="ECO:0000313" key="3">
    <source>
        <dbReference type="EMBL" id="KAB6630498.1"/>
    </source>
</evidence>
<comment type="caution">
    <text evidence="3">The sequence shown here is derived from an EMBL/GenBank/DDBJ whole genome shotgun (WGS) entry which is preliminary data.</text>
</comment>
<accession>A0A6I1BEG2</accession>